<organism evidence="1 2">
    <name type="scientific">Sparassis crispa</name>
    <dbReference type="NCBI Taxonomy" id="139825"/>
    <lineage>
        <taxon>Eukaryota</taxon>
        <taxon>Fungi</taxon>
        <taxon>Dikarya</taxon>
        <taxon>Basidiomycota</taxon>
        <taxon>Agaricomycotina</taxon>
        <taxon>Agaricomycetes</taxon>
        <taxon>Polyporales</taxon>
        <taxon>Sparassidaceae</taxon>
        <taxon>Sparassis</taxon>
    </lineage>
</organism>
<keyword evidence="2" id="KW-1185">Reference proteome</keyword>
<protein>
    <submittedName>
        <fullName evidence="1">Uncharacterized protein</fullName>
    </submittedName>
</protein>
<dbReference type="GeneID" id="38785120"/>
<sequence>MQRKELLDVTVEALQKASPRLQNMQLLTVRKKVLHFFKNDRVRKIQGGRRVPPNACMLFSTRVRHDGVSALWANSEERQKVWNASLECEKASGAVNDGNHLGLISSLKASLFKKLPVEEQKEWAEKADALRREEENMSLDEAIAA</sequence>
<dbReference type="RefSeq" id="XP_027619116.1">
    <property type="nucleotide sequence ID" value="XM_027763315.1"/>
</dbReference>
<dbReference type="EMBL" id="BFAD01000013">
    <property type="protein sequence ID" value="GBE88203.1"/>
    <property type="molecule type" value="Genomic_DNA"/>
</dbReference>
<dbReference type="AlphaFoldDB" id="A0A401H1D2"/>
<accession>A0A401H1D2</accession>
<dbReference type="Proteomes" id="UP000287166">
    <property type="component" value="Unassembled WGS sequence"/>
</dbReference>
<evidence type="ECO:0000313" key="2">
    <source>
        <dbReference type="Proteomes" id="UP000287166"/>
    </source>
</evidence>
<gene>
    <name evidence="1" type="ORF">SCP_1300170</name>
</gene>
<comment type="caution">
    <text evidence="1">The sequence shown here is derived from an EMBL/GenBank/DDBJ whole genome shotgun (WGS) entry which is preliminary data.</text>
</comment>
<evidence type="ECO:0000313" key="1">
    <source>
        <dbReference type="EMBL" id="GBE88203.1"/>
    </source>
</evidence>
<name>A0A401H1D2_9APHY</name>
<proteinExistence type="predicted"/>
<reference evidence="1 2" key="1">
    <citation type="journal article" date="2018" name="Sci. Rep.">
        <title>Genome sequence of the cauliflower mushroom Sparassis crispa (Hanabiratake) and its association with beneficial usage.</title>
        <authorList>
            <person name="Kiyama R."/>
            <person name="Furutani Y."/>
            <person name="Kawaguchi K."/>
            <person name="Nakanishi T."/>
        </authorList>
    </citation>
    <scope>NUCLEOTIDE SEQUENCE [LARGE SCALE GENOMIC DNA]</scope>
</reference>
<dbReference type="InParanoid" id="A0A401H1D2"/>